<gene>
    <name evidence="1" type="ORF">AMJAP_1649</name>
</gene>
<organism evidence="1 2">
    <name type="scientific">Amphritea japonica ATCC BAA-1530</name>
    <dbReference type="NCBI Taxonomy" id="1278309"/>
    <lineage>
        <taxon>Bacteria</taxon>
        <taxon>Pseudomonadati</taxon>
        <taxon>Pseudomonadota</taxon>
        <taxon>Gammaproteobacteria</taxon>
        <taxon>Oceanospirillales</taxon>
        <taxon>Oceanospirillaceae</taxon>
        <taxon>Amphritea</taxon>
    </lineage>
</organism>
<evidence type="ECO:0000313" key="1">
    <source>
        <dbReference type="EMBL" id="BBB26244.1"/>
    </source>
</evidence>
<sequence>MVNDMAKFEGFYLAGTLQGFKSTPWSSDPTKFNHRVGIARTYEDDWGNAQTDVTEVDVSLDDVQVIQKQCDILKGQDVIVRVVPSARKGGKTGAWLSVFIPKGEKILPQSKPETARQAG</sequence>
<dbReference type="Proteomes" id="UP000595663">
    <property type="component" value="Chromosome"/>
</dbReference>
<protein>
    <submittedName>
        <fullName evidence="1">Uncharacterized protein</fullName>
    </submittedName>
</protein>
<dbReference type="EMBL" id="AP014545">
    <property type="protein sequence ID" value="BBB26244.1"/>
    <property type="molecule type" value="Genomic_DNA"/>
</dbReference>
<evidence type="ECO:0000313" key="2">
    <source>
        <dbReference type="Proteomes" id="UP000595663"/>
    </source>
</evidence>
<reference evidence="1 2" key="1">
    <citation type="journal article" date="2008" name="Int. J. Syst. Evol. Microbiol.">
        <title>Amphritea japonica sp. nov. and Amphritea balenae sp. nov., isolated from the sediment adjacent to sperm whale carcasses off Kagoshima, Japan.</title>
        <authorList>
            <person name="Miyazaki M."/>
            <person name="Nogi Y."/>
            <person name="Fujiwara Y."/>
            <person name="Kawato M."/>
            <person name="Nagahama T."/>
            <person name="Kubokawa K."/>
            <person name="Horikoshi K."/>
        </authorList>
    </citation>
    <scope>NUCLEOTIDE SEQUENCE [LARGE SCALE GENOMIC DNA]</scope>
    <source>
        <strain evidence="1 2">ATCC BAA-1530</strain>
    </source>
</reference>
<proteinExistence type="predicted"/>
<dbReference type="AlphaFoldDB" id="A0A7R6P5D6"/>
<name>A0A7R6P5D6_9GAMM</name>
<accession>A0A7R6P5D6</accession>
<keyword evidence="2" id="KW-1185">Reference proteome</keyword>
<dbReference type="KEGG" id="ajp:AMJAP_1649"/>